<proteinExistence type="predicted"/>
<organism evidence="1 2">
    <name type="scientific">Pseudaminobacter salicylatoxidans</name>
    <dbReference type="NCBI Taxonomy" id="93369"/>
    <lineage>
        <taxon>Bacteria</taxon>
        <taxon>Pseudomonadati</taxon>
        <taxon>Pseudomonadota</taxon>
        <taxon>Alphaproteobacteria</taxon>
        <taxon>Hyphomicrobiales</taxon>
        <taxon>Phyllobacteriaceae</taxon>
        <taxon>Pseudaminobacter</taxon>
    </lineage>
</organism>
<name>A0A316C4C0_PSESE</name>
<dbReference type="EMBL" id="QGGG01000012">
    <property type="protein sequence ID" value="PWJ80612.1"/>
    <property type="molecule type" value="Genomic_DNA"/>
</dbReference>
<accession>A0A316C4C0</accession>
<dbReference type="Proteomes" id="UP000245396">
    <property type="component" value="Unassembled WGS sequence"/>
</dbReference>
<evidence type="ECO:0000313" key="1">
    <source>
        <dbReference type="EMBL" id="PWJ80612.1"/>
    </source>
</evidence>
<comment type="caution">
    <text evidence="1">The sequence shown here is derived from an EMBL/GenBank/DDBJ whole genome shotgun (WGS) entry which is preliminary data.</text>
</comment>
<dbReference type="STRING" id="1192868.GCA_000304395_01002"/>
<sequence length="81" mass="8780">MDTKSFRTPMVIYGPRGFLLISTVDQASDFLFDNWPGNDSKAWTDAMTCCASDGSADDAKVAFLTAITGAGMRVDPIVSFY</sequence>
<reference evidence="1 2" key="1">
    <citation type="submission" date="2018-05" db="EMBL/GenBank/DDBJ databases">
        <title>Genomic Encyclopedia of Type Strains, Phase IV (KMG-IV): sequencing the most valuable type-strain genomes for metagenomic binning, comparative biology and taxonomic classification.</title>
        <authorList>
            <person name="Goeker M."/>
        </authorList>
    </citation>
    <scope>NUCLEOTIDE SEQUENCE [LARGE SCALE GENOMIC DNA]</scope>
    <source>
        <strain evidence="1 2">DSM 6986</strain>
    </source>
</reference>
<dbReference type="Gene3D" id="6.10.250.730">
    <property type="match status" value="1"/>
</dbReference>
<dbReference type="RefSeq" id="WP_109613881.1">
    <property type="nucleotide sequence ID" value="NZ_QGGG01000012.1"/>
</dbReference>
<protein>
    <submittedName>
        <fullName evidence="1">Uncharacterized protein DUF982</fullName>
    </submittedName>
</protein>
<evidence type="ECO:0000313" key="2">
    <source>
        <dbReference type="Proteomes" id="UP000245396"/>
    </source>
</evidence>
<keyword evidence="2" id="KW-1185">Reference proteome</keyword>
<dbReference type="AlphaFoldDB" id="A0A316C4C0"/>
<dbReference type="OrthoDB" id="8084057at2"/>
<gene>
    <name evidence="1" type="ORF">C7441_112154</name>
</gene>